<reference evidence="3 4" key="1">
    <citation type="submission" date="2019-03" db="EMBL/GenBank/DDBJ databases">
        <title>Draft genome sequences of novel Actinobacteria.</title>
        <authorList>
            <person name="Sahin N."/>
            <person name="Ay H."/>
            <person name="Saygin H."/>
        </authorList>
    </citation>
    <scope>NUCLEOTIDE SEQUENCE [LARGE SCALE GENOMIC DNA]</scope>
    <source>
        <strain evidence="3 4">JCM 13523</strain>
    </source>
</reference>
<dbReference type="PROSITE" id="PS51371">
    <property type="entry name" value="CBS"/>
    <property type="match status" value="1"/>
</dbReference>
<dbReference type="InterPro" id="IPR000644">
    <property type="entry name" value="CBS_dom"/>
</dbReference>
<dbReference type="Pfam" id="PF00571">
    <property type="entry name" value="CBS"/>
    <property type="match status" value="2"/>
</dbReference>
<keyword evidence="1" id="KW-0129">CBS domain</keyword>
<organism evidence="3 4">
    <name type="scientific">Kribbella antibiotica</name>
    <dbReference type="NCBI Taxonomy" id="190195"/>
    <lineage>
        <taxon>Bacteria</taxon>
        <taxon>Bacillati</taxon>
        <taxon>Actinomycetota</taxon>
        <taxon>Actinomycetes</taxon>
        <taxon>Propionibacteriales</taxon>
        <taxon>Kribbellaceae</taxon>
        <taxon>Kribbella</taxon>
    </lineage>
</organism>
<dbReference type="AlphaFoldDB" id="A0A4R4ZQC0"/>
<dbReference type="SUPFAM" id="SSF54631">
    <property type="entry name" value="CBS-domain pair"/>
    <property type="match status" value="1"/>
</dbReference>
<evidence type="ECO:0000313" key="4">
    <source>
        <dbReference type="Proteomes" id="UP000295124"/>
    </source>
</evidence>
<dbReference type="Gene3D" id="3.10.580.10">
    <property type="entry name" value="CBS-domain"/>
    <property type="match status" value="1"/>
</dbReference>
<comment type="caution">
    <text evidence="3">The sequence shown here is derived from an EMBL/GenBank/DDBJ whole genome shotgun (WGS) entry which is preliminary data.</text>
</comment>
<evidence type="ECO:0000259" key="2">
    <source>
        <dbReference type="PROSITE" id="PS51371"/>
    </source>
</evidence>
<name>A0A4R4ZQC0_9ACTN</name>
<feature type="domain" description="CBS" evidence="2">
    <location>
        <begin position="22"/>
        <end position="81"/>
    </location>
</feature>
<dbReference type="EMBL" id="SMKX01000017">
    <property type="protein sequence ID" value="TDD61151.1"/>
    <property type="molecule type" value="Genomic_DNA"/>
</dbReference>
<accession>A0A4R4ZQC0</accession>
<dbReference type="InterPro" id="IPR046342">
    <property type="entry name" value="CBS_dom_sf"/>
</dbReference>
<dbReference type="Proteomes" id="UP000295124">
    <property type="component" value="Unassembled WGS sequence"/>
</dbReference>
<evidence type="ECO:0000313" key="3">
    <source>
        <dbReference type="EMBL" id="TDD61151.1"/>
    </source>
</evidence>
<dbReference type="OrthoDB" id="5244356at2"/>
<gene>
    <name evidence="3" type="ORF">E1263_08150</name>
</gene>
<sequence>MRSSSSSWRSWTDMPPIVADCMITAPKTLPLNASVEAARAEFEDTHVHLLLLVADGILHGTILRTDLLNAPPETPALSHATLTNRTIAPNEPITTAQQSLARLGQRRLAVVDATNRLLGLLCLKRDHTGFCTDEGVAARARERDHATR</sequence>
<keyword evidence="4" id="KW-1185">Reference proteome</keyword>
<proteinExistence type="predicted"/>
<dbReference type="CDD" id="cd02205">
    <property type="entry name" value="CBS_pair_SF"/>
    <property type="match status" value="1"/>
</dbReference>
<protein>
    <submittedName>
        <fullName evidence="3">CBS domain-containing protein</fullName>
    </submittedName>
</protein>
<evidence type="ECO:0000256" key="1">
    <source>
        <dbReference type="PROSITE-ProRule" id="PRU00703"/>
    </source>
</evidence>